<sequence>MATPEGGSVNLEARNVNLDVLNELFQIAVGLHGNGDRVSGTMQANSYLVGYSEEYQTSRANAMRMRNGGDLPEIPSAGSDDFVNCMRLIARDLWPSYFLLPPPSEGARTFYTAAPVGVIQHPRLEATYRALLSDARLAKLFPDVAADAPMEEISRCDSIWYVSGGISGTKDPLSLLSGLMFDASVRARLGGEHLTFESLSRHLEESIDTLRRLADGESVRVPTIVGFSGARLPVGASVELGDGTFRSMRPVERDLLFGAGKDVTLVYETSFPLSIYAITENDFRAVPEATSQKWHAATREAHRSFNADIDKARLSLLLCSEGENFLATREHSRFFSDPTSLGGISAVESGSPIVCHDVSFEIISEAVQLHRIVRNVHPDSLDIAMRRVLLAASSRDEVADSLIDALVAWENMFGTSQETTFRVTASLAKLVESDQAARREFQKVLSKIYSTRSKLVHGAKELPLDDASYKQRVKAIRVAIDGLRSLYVDRNDLLGLKSEERSMRLLLEG</sequence>
<comment type="caution">
    <text evidence="1">The sequence shown here is derived from an EMBL/GenBank/DDBJ whole genome shotgun (WGS) entry which is preliminary data.</text>
</comment>
<name>A0A941B629_9ACTN</name>
<evidence type="ECO:0000313" key="1">
    <source>
        <dbReference type="EMBL" id="MBQ0830847.1"/>
    </source>
</evidence>
<reference evidence="1" key="1">
    <citation type="submission" date="2021-04" db="EMBL/GenBank/DDBJ databases">
        <title>Genome seq and assembly of Streptomyces sp. RG38.</title>
        <authorList>
            <person name="Chhetri G."/>
        </authorList>
    </citation>
    <scope>NUCLEOTIDE SEQUENCE</scope>
    <source>
        <strain evidence="1">RG38</strain>
    </source>
</reference>
<dbReference type="Proteomes" id="UP000677875">
    <property type="component" value="Unassembled WGS sequence"/>
</dbReference>
<evidence type="ECO:0008006" key="3">
    <source>
        <dbReference type="Google" id="ProtNLM"/>
    </source>
</evidence>
<proteinExistence type="predicted"/>
<evidence type="ECO:0000313" key="2">
    <source>
        <dbReference type="Proteomes" id="UP000677875"/>
    </source>
</evidence>
<accession>A0A941B629</accession>
<organism evidence="1 2">
    <name type="scientific">Streptomyces tagetis</name>
    <dbReference type="NCBI Taxonomy" id="2820809"/>
    <lineage>
        <taxon>Bacteria</taxon>
        <taxon>Bacillati</taxon>
        <taxon>Actinomycetota</taxon>
        <taxon>Actinomycetes</taxon>
        <taxon>Kitasatosporales</taxon>
        <taxon>Streptomycetaceae</taxon>
        <taxon>Streptomyces</taxon>
    </lineage>
</organism>
<gene>
    <name evidence="1" type="ORF">J5Y05_30840</name>
</gene>
<dbReference type="EMBL" id="JAGPNL010000013">
    <property type="protein sequence ID" value="MBQ0830847.1"/>
    <property type="molecule type" value="Genomic_DNA"/>
</dbReference>
<protein>
    <recommendedName>
        <fullName evidence="3">Apea-like HEPN domain-containing protein</fullName>
    </recommendedName>
</protein>
<dbReference type="AlphaFoldDB" id="A0A941B629"/>
<keyword evidence="2" id="KW-1185">Reference proteome</keyword>
<dbReference type="RefSeq" id="WP_210876608.1">
    <property type="nucleotide sequence ID" value="NZ_JAGPNL010000013.1"/>
</dbReference>